<evidence type="ECO:0000313" key="1">
    <source>
        <dbReference type="EMBL" id="HEV09041.1"/>
    </source>
</evidence>
<dbReference type="Proteomes" id="UP000885621">
    <property type="component" value="Unassembled WGS sequence"/>
</dbReference>
<name>A0A831YBV0_9AQUI</name>
<organism evidence="1">
    <name type="scientific">Sulfurihydrogenibium azorense</name>
    <dbReference type="NCBI Taxonomy" id="309806"/>
    <lineage>
        <taxon>Bacteria</taxon>
        <taxon>Pseudomonadati</taxon>
        <taxon>Aquificota</taxon>
        <taxon>Aquificia</taxon>
        <taxon>Aquificales</taxon>
        <taxon>Hydrogenothermaceae</taxon>
        <taxon>Sulfurihydrogenibium</taxon>
    </lineage>
</organism>
<comment type="caution">
    <text evidence="1">The sequence shown here is derived from an EMBL/GenBank/DDBJ whole genome shotgun (WGS) entry which is preliminary data.</text>
</comment>
<proteinExistence type="predicted"/>
<dbReference type="AlphaFoldDB" id="A0A831YBV0"/>
<gene>
    <name evidence="1" type="ORF">ENO34_01425</name>
</gene>
<accession>A0A831YBV0</accession>
<protein>
    <submittedName>
        <fullName evidence="1">Uncharacterized protein</fullName>
    </submittedName>
</protein>
<dbReference type="EMBL" id="DSFC01000079">
    <property type="protein sequence ID" value="HEV09041.1"/>
    <property type="molecule type" value="Genomic_DNA"/>
</dbReference>
<sequence length="98" mass="11125">MKVKVDMATIKIKNVKQGEVLNVEGTGYLECRLTFISEGSYKVLIKTENEEITVNGKGLSRILLSTDSFTLEFQSVEKDLKVVLNNIKDYFFDILSEN</sequence>
<reference evidence="1" key="1">
    <citation type="journal article" date="2020" name="mSystems">
        <title>Genome- and Community-Level Interaction Insights into Carbon Utilization and Element Cycling Functions of Hydrothermarchaeota in Hydrothermal Sediment.</title>
        <authorList>
            <person name="Zhou Z."/>
            <person name="Liu Y."/>
            <person name="Xu W."/>
            <person name="Pan J."/>
            <person name="Luo Z.H."/>
            <person name="Li M."/>
        </authorList>
    </citation>
    <scope>NUCLEOTIDE SEQUENCE [LARGE SCALE GENOMIC DNA]</scope>
    <source>
        <strain evidence="1">SpSt-1257</strain>
    </source>
</reference>